<sequence>MIKIIKKTTVIAMTIAMVTTVFSGCSNSNRAIEKKESTKMTVTDMSGEKTQVPKNSKRIGDGWPAHNEVLCMLGYGNNVVSTILTRKQEPWLYKVNPQMNESETVFTKTDVNMESLIKTKPDIVFLPTSYNFDNKIKKVGISVVKLNFTNFDELKSCFKLTGKILGSKSEKKADKYNKYLDNKINTVSKVTLQIPENQKLKVLHIQNIAPLTVDGSNTIIDSWIKVAGGINVASEVKGNMKEVSMEQILKWNPDVIILGADVKDEGAFFNSSAWKNINAVKNNKIIHNPNGAFMWDRYGAEEALQIQWAAKTLYPNKFSDLDITNETIKFYKEFLNYNLTKEEAERIIKGKAPVD</sequence>
<dbReference type="EMBL" id="AE001437">
    <property type="protein sequence ID" value="AAK79947.1"/>
    <property type="molecule type" value="Genomic_DNA"/>
</dbReference>
<dbReference type="InterPro" id="IPR050902">
    <property type="entry name" value="ABC_Transporter_SBP"/>
</dbReference>
<evidence type="ECO:0000259" key="3">
    <source>
        <dbReference type="PROSITE" id="PS50983"/>
    </source>
</evidence>
<protein>
    <submittedName>
        <fullName evidence="4">Ferrichrome-binding periplasmic protein</fullName>
    </submittedName>
</protein>
<feature type="signal peptide" evidence="2">
    <location>
        <begin position="1"/>
        <end position="23"/>
    </location>
</feature>
<dbReference type="CDD" id="cd01142">
    <property type="entry name" value="TroA_e"/>
    <property type="match status" value="1"/>
</dbReference>
<dbReference type="OrthoDB" id="9787830at2"/>
<dbReference type="eggNOG" id="COG0614">
    <property type="taxonomic scope" value="Bacteria"/>
</dbReference>
<reference evidence="4 5" key="1">
    <citation type="journal article" date="2001" name="J. Bacteriol.">
        <title>Genome sequence and comparative analysis of the solvent-producing bacterium Clostridium acetobutylicum.</title>
        <authorList>
            <person name="Nolling J."/>
            <person name="Breton G."/>
            <person name="Omelchenko M.V."/>
            <person name="Makarova K.S."/>
            <person name="Zeng Q."/>
            <person name="Gibson R."/>
            <person name="Lee H.M."/>
            <person name="Dubois J."/>
            <person name="Qiu D."/>
            <person name="Hitti J."/>
            <person name="Wolf Y.I."/>
            <person name="Tatusov R.L."/>
            <person name="Sabathe F."/>
            <person name="Doucette-Stamm L."/>
            <person name="Soucaille P."/>
            <person name="Daly M.J."/>
            <person name="Bennett G.N."/>
            <person name="Koonin E.V."/>
            <person name="Smith D.R."/>
        </authorList>
    </citation>
    <scope>NUCLEOTIDE SEQUENCE [LARGE SCALE GENOMIC DNA]</scope>
    <source>
        <strain evidence="5">ATCC 824 / DSM 792 / JCM 1419 / LMG 5710 / VKM B-1787</strain>
    </source>
</reference>
<evidence type="ECO:0000313" key="4">
    <source>
        <dbReference type="EMBL" id="AAK79947.1"/>
    </source>
</evidence>
<dbReference type="PATRIC" id="fig|272562.8.peg.2195"/>
<dbReference type="PROSITE" id="PS50983">
    <property type="entry name" value="FE_B12_PBP"/>
    <property type="match status" value="1"/>
</dbReference>
<feature type="chain" id="PRO_5039463332" evidence="2">
    <location>
        <begin position="24"/>
        <end position="355"/>
    </location>
</feature>
<dbReference type="Gene3D" id="1.20.58.2180">
    <property type="match status" value="1"/>
</dbReference>
<evidence type="ECO:0000256" key="2">
    <source>
        <dbReference type="SAM" id="SignalP"/>
    </source>
</evidence>
<organism evidence="4 5">
    <name type="scientific">Clostridium acetobutylicum (strain ATCC 824 / DSM 792 / JCM 1419 / IAM 19013 / LMG 5710 / NBRC 13948 / NRRL B-527 / VKM B-1787 / 2291 / W)</name>
    <dbReference type="NCBI Taxonomy" id="272562"/>
    <lineage>
        <taxon>Bacteria</taxon>
        <taxon>Bacillati</taxon>
        <taxon>Bacillota</taxon>
        <taxon>Clostridia</taxon>
        <taxon>Eubacteriales</taxon>
        <taxon>Clostridiaceae</taxon>
        <taxon>Clostridium</taxon>
    </lineage>
</organism>
<evidence type="ECO:0000313" key="5">
    <source>
        <dbReference type="Proteomes" id="UP000000814"/>
    </source>
</evidence>
<gene>
    <name evidence="4" type="ordered locus">CA_C1988</name>
</gene>
<dbReference type="GeneID" id="44998476"/>
<evidence type="ECO:0000256" key="1">
    <source>
        <dbReference type="ARBA" id="ARBA00008814"/>
    </source>
</evidence>
<dbReference type="PANTHER" id="PTHR30535">
    <property type="entry name" value="VITAMIN B12-BINDING PROTEIN"/>
    <property type="match status" value="1"/>
</dbReference>
<dbReference type="KEGG" id="cac:CA_C1988"/>
<dbReference type="RefSeq" id="WP_010965288.1">
    <property type="nucleotide sequence ID" value="NC_003030.1"/>
</dbReference>
<keyword evidence="5" id="KW-1185">Reference proteome</keyword>
<accession>Q97HM3</accession>
<dbReference type="PIR" id="H97144">
    <property type="entry name" value="H97144"/>
</dbReference>
<dbReference type="InterPro" id="IPR002491">
    <property type="entry name" value="ABC_transptr_periplasmic_BD"/>
</dbReference>
<dbReference type="SUPFAM" id="SSF53807">
    <property type="entry name" value="Helical backbone' metal receptor"/>
    <property type="match status" value="1"/>
</dbReference>
<name>Q97HM3_CLOAB</name>
<keyword evidence="2" id="KW-0732">Signal</keyword>
<dbReference type="AlphaFoldDB" id="Q97HM3"/>
<dbReference type="PANTHER" id="PTHR30535:SF34">
    <property type="entry name" value="MOLYBDATE-BINDING PROTEIN MOLA"/>
    <property type="match status" value="1"/>
</dbReference>
<dbReference type="STRING" id="272562.CA_C1988"/>
<comment type="similarity">
    <text evidence="1">Belongs to the bacterial solute-binding protein 8 family.</text>
</comment>
<dbReference type="Gene3D" id="3.40.50.1980">
    <property type="entry name" value="Nitrogenase molybdenum iron protein domain"/>
    <property type="match status" value="2"/>
</dbReference>
<dbReference type="HOGENOM" id="CLU_038034_13_2_9"/>
<feature type="domain" description="Fe/B12 periplasmic-binding" evidence="3">
    <location>
        <begin position="58"/>
        <end position="317"/>
    </location>
</feature>
<dbReference type="Proteomes" id="UP000000814">
    <property type="component" value="Chromosome"/>
</dbReference>
<dbReference type="PROSITE" id="PS51257">
    <property type="entry name" value="PROKAR_LIPOPROTEIN"/>
    <property type="match status" value="1"/>
</dbReference>
<proteinExistence type="inferred from homology"/>
<dbReference type="Pfam" id="PF01497">
    <property type="entry name" value="Peripla_BP_2"/>
    <property type="match status" value="1"/>
</dbReference>